<proteinExistence type="predicted"/>
<evidence type="ECO:0000313" key="1">
    <source>
        <dbReference type="EMBL" id="CAG8680153.1"/>
    </source>
</evidence>
<dbReference type="Proteomes" id="UP000789375">
    <property type="component" value="Unassembled WGS sequence"/>
</dbReference>
<dbReference type="EMBL" id="CAJVPP010006628">
    <property type="protein sequence ID" value="CAG8680153.1"/>
    <property type="molecule type" value="Genomic_DNA"/>
</dbReference>
<name>A0A9N9EPL2_FUNMO</name>
<dbReference type="AlphaFoldDB" id="A0A9N9EPL2"/>
<evidence type="ECO:0000313" key="2">
    <source>
        <dbReference type="Proteomes" id="UP000789375"/>
    </source>
</evidence>
<protein>
    <submittedName>
        <fullName evidence="1">14226_t:CDS:1</fullName>
    </submittedName>
</protein>
<feature type="non-terminal residue" evidence="1">
    <location>
        <position position="1"/>
    </location>
</feature>
<gene>
    <name evidence="1" type="ORF">FMOSSE_LOCUS12846</name>
</gene>
<organism evidence="1 2">
    <name type="scientific">Funneliformis mosseae</name>
    <name type="common">Endomycorrhizal fungus</name>
    <name type="synonym">Glomus mosseae</name>
    <dbReference type="NCBI Taxonomy" id="27381"/>
    <lineage>
        <taxon>Eukaryota</taxon>
        <taxon>Fungi</taxon>
        <taxon>Fungi incertae sedis</taxon>
        <taxon>Mucoromycota</taxon>
        <taxon>Glomeromycotina</taxon>
        <taxon>Glomeromycetes</taxon>
        <taxon>Glomerales</taxon>
        <taxon>Glomeraceae</taxon>
        <taxon>Funneliformis</taxon>
    </lineage>
</organism>
<sequence>ATPSNKISISSKNSLSQSGITISKIDRGIYLDTLFEIVNLQKFLYNETLFIIQEISKAEKLIATKIQEFWYKFALNLQLSIQKHLNTIKEVAVSAHYYRYLLLTNVENVRIGT</sequence>
<comment type="caution">
    <text evidence="1">The sequence shown here is derived from an EMBL/GenBank/DDBJ whole genome shotgun (WGS) entry which is preliminary data.</text>
</comment>
<reference evidence="1" key="1">
    <citation type="submission" date="2021-06" db="EMBL/GenBank/DDBJ databases">
        <authorList>
            <person name="Kallberg Y."/>
            <person name="Tangrot J."/>
            <person name="Rosling A."/>
        </authorList>
    </citation>
    <scope>NUCLEOTIDE SEQUENCE</scope>
    <source>
        <strain evidence="1">87-6 pot B 2015</strain>
    </source>
</reference>
<keyword evidence="2" id="KW-1185">Reference proteome</keyword>
<accession>A0A9N9EPL2</accession>